<evidence type="ECO:0000259" key="4">
    <source>
        <dbReference type="Pfam" id="PF02668"/>
    </source>
</evidence>
<dbReference type="Gene3D" id="3.60.130.10">
    <property type="entry name" value="Clavaminate synthase-like"/>
    <property type="match status" value="1"/>
</dbReference>
<feature type="domain" description="TauD/TfdA-like" evidence="4">
    <location>
        <begin position="49"/>
        <end position="320"/>
    </location>
</feature>
<dbReference type="EMBL" id="FNBW01000002">
    <property type="protein sequence ID" value="SDF23024.1"/>
    <property type="molecule type" value="Genomic_DNA"/>
</dbReference>
<dbReference type="RefSeq" id="WP_093148164.1">
    <property type="nucleotide sequence ID" value="NZ_FNBW01000002.1"/>
</dbReference>
<comment type="caution">
    <text evidence="5">The sequence shown here is derived from an EMBL/GenBank/DDBJ whole genome shotgun (WGS) entry which is preliminary data.</text>
</comment>
<dbReference type="PANTHER" id="PTHR10696:SF56">
    <property type="entry name" value="TAUD_TFDA-LIKE DOMAIN-CONTAINING PROTEIN"/>
    <property type="match status" value="1"/>
</dbReference>
<organism evidence="5 6">
    <name type="scientific">Thalassobaculum litoreum DSM 18839</name>
    <dbReference type="NCBI Taxonomy" id="1123362"/>
    <lineage>
        <taxon>Bacteria</taxon>
        <taxon>Pseudomonadati</taxon>
        <taxon>Pseudomonadota</taxon>
        <taxon>Alphaproteobacteria</taxon>
        <taxon>Rhodospirillales</taxon>
        <taxon>Thalassobaculaceae</taxon>
        <taxon>Thalassobaculum</taxon>
    </lineage>
</organism>
<dbReference type="AlphaFoldDB" id="A0A8G2EX18"/>
<reference evidence="5 6" key="1">
    <citation type="submission" date="2016-10" db="EMBL/GenBank/DDBJ databases">
        <authorList>
            <person name="Varghese N."/>
            <person name="Submissions S."/>
        </authorList>
    </citation>
    <scope>NUCLEOTIDE SEQUENCE [LARGE SCALE GENOMIC DNA]</scope>
    <source>
        <strain evidence="5 6">DSM 18839</strain>
    </source>
</reference>
<evidence type="ECO:0000256" key="3">
    <source>
        <dbReference type="ARBA" id="ARBA00023194"/>
    </source>
</evidence>
<gene>
    <name evidence="5" type="ORF">SAMN05660686_00653</name>
</gene>
<dbReference type="Pfam" id="PF02668">
    <property type="entry name" value="TauD"/>
    <property type="match status" value="1"/>
</dbReference>
<dbReference type="OrthoDB" id="5491415at2"/>
<dbReference type="GO" id="GO:0017000">
    <property type="term" value="P:antibiotic biosynthetic process"/>
    <property type="evidence" value="ECO:0007669"/>
    <property type="project" value="UniProtKB-KW"/>
</dbReference>
<accession>A0A8G2EX18</accession>
<keyword evidence="5" id="KW-0223">Dioxygenase</keyword>
<comment type="cofactor">
    <cofactor evidence="1">
        <name>Fe(2+)</name>
        <dbReference type="ChEBI" id="CHEBI:29033"/>
    </cofactor>
</comment>
<dbReference type="InterPro" id="IPR042098">
    <property type="entry name" value="TauD-like_sf"/>
</dbReference>
<evidence type="ECO:0000256" key="1">
    <source>
        <dbReference type="ARBA" id="ARBA00001954"/>
    </source>
</evidence>
<dbReference type="InterPro" id="IPR050411">
    <property type="entry name" value="AlphaKG_dependent_hydroxylases"/>
</dbReference>
<evidence type="ECO:0000313" key="6">
    <source>
        <dbReference type="Proteomes" id="UP000198615"/>
    </source>
</evidence>
<dbReference type="Proteomes" id="UP000198615">
    <property type="component" value="Unassembled WGS sequence"/>
</dbReference>
<dbReference type="GO" id="GO:0016706">
    <property type="term" value="F:2-oxoglutarate-dependent dioxygenase activity"/>
    <property type="evidence" value="ECO:0007669"/>
    <property type="project" value="UniProtKB-ARBA"/>
</dbReference>
<dbReference type="SUPFAM" id="SSF51197">
    <property type="entry name" value="Clavaminate synthase-like"/>
    <property type="match status" value="1"/>
</dbReference>
<evidence type="ECO:0000256" key="2">
    <source>
        <dbReference type="ARBA" id="ARBA00023002"/>
    </source>
</evidence>
<protein>
    <submittedName>
        <fullName evidence="5">Taurine catabolism dioxygenase TauD, TfdA family</fullName>
    </submittedName>
</protein>
<keyword evidence="6" id="KW-1185">Reference proteome</keyword>
<name>A0A8G2EX18_9PROT</name>
<proteinExistence type="predicted"/>
<keyword evidence="2" id="KW-0560">Oxidoreductase</keyword>
<keyword evidence="3" id="KW-0045">Antibiotic biosynthesis</keyword>
<evidence type="ECO:0000313" key="5">
    <source>
        <dbReference type="EMBL" id="SDF23024.1"/>
    </source>
</evidence>
<dbReference type="PANTHER" id="PTHR10696">
    <property type="entry name" value="GAMMA-BUTYROBETAINE HYDROXYLASE-RELATED"/>
    <property type="match status" value="1"/>
</dbReference>
<sequence length="354" mass="38751">MQAEPIKGRCVWTGPELEATGDWLRTWPQDAFPAIDAALARAKASGKGLTEVTAGDFPLPGLKGFFADVLDELEDGRGAVRITGFPVERYEEDELRLIFWGIGQHLGTPVNQTAFGEILGEVRDESHDDGRVTQQLAEHRTGSDKVLASRARARSTGPLRFHTDRCDVITLFCIANGIDGGVSKLASIPHIHNTILARRPDLHALLMQDYWRSRPADEDGETEDNVFALPVFGVRDGKITSQYSRTYVEQAQETPSVPRLTEAQNEALDMLAEVAEKSCLHSAFAPGDIQLLNNHVVYHGRTAYADDRTSGQVRCLLRLWLSVANSRALPEGFDVLWGSTRPGALRGGVGQAAG</sequence>
<dbReference type="InterPro" id="IPR003819">
    <property type="entry name" value="TauD/TfdA-like"/>
</dbReference>